<proteinExistence type="inferred from homology"/>
<comment type="subcellular location">
    <subcellularLocation>
        <location evidence="8">Cytoplasm</location>
    </subcellularLocation>
</comment>
<dbReference type="Pfam" id="PF02870">
    <property type="entry name" value="Methyltransf_1N"/>
    <property type="match status" value="1"/>
</dbReference>
<evidence type="ECO:0000256" key="8">
    <source>
        <dbReference type="HAMAP-Rule" id="MF_00772"/>
    </source>
</evidence>
<dbReference type="GO" id="GO:0032259">
    <property type="term" value="P:methylation"/>
    <property type="evidence" value="ECO:0007669"/>
    <property type="project" value="UniProtKB-KW"/>
</dbReference>
<accession>A0ABW5EJQ6</accession>
<organism evidence="11 12">
    <name type="scientific">Microbulbifer halophilus</name>
    <dbReference type="NCBI Taxonomy" id="453963"/>
    <lineage>
        <taxon>Bacteria</taxon>
        <taxon>Pseudomonadati</taxon>
        <taxon>Pseudomonadota</taxon>
        <taxon>Gammaproteobacteria</taxon>
        <taxon>Cellvibrionales</taxon>
        <taxon>Microbulbiferaceae</taxon>
        <taxon>Microbulbifer</taxon>
    </lineage>
</organism>
<dbReference type="InterPro" id="IPR036217">
    <property type="entry name" value="MethylDNA_cys_MeTrfase_DNAb"/>
</dbReference>
<evidence type="ECO:0000256" key="7">
    <source>
        <dbReference type="ARBA" id="ARBA00049348"/>
    </source>
</evidence>
<dbReference type="InterPro" id="IPR001497">
    <property type="entry name" value="MethylDNA_cys_MeTrfase_AS"/>
</dbReference>
<evidence type="ECO:0000313" key="11">
    <source>
        <dbReference type="EMBL" id="MFD2312310.1"/>
    </source>
</evidence>
<dbReference type="GO" id="GO:0003908">
    <property type="term" value="F:methylated-DNA-[protein]-cysteine S-methyltransferase activity"/>
    <property type="evidence" value="ECO:0007669"/>
    <property type="project" value="UniProtKB-EC"/>
</dbReference>
<evidence type="ECO:0000259" key="10">
    <source>
        <dbReference type="Pfam" id="PF02870"/>
    </source>
</evidence>
<keyword evidence="12" id="KW-1185">Reference proteome</keyword>
<feature type="active site" description="Nucleophile; methyl group acceptor" evidence="8">
    <location>
        <position position="128"/>
    </location>
</feature>
<protein>
    <recommendedName>
        <fullName evidence="8">Methylated-DNA--protein-cysteine methyltransferase</fullName>
        <ecNumber evidence="8">2.1.1.63</ecNumber>
    </recommendedName>
    <alternativeName>
        <fullName evidence="8">6-O-methylguanine-DNA methyltransferase</fullName>
        <shortName evidence="8">MGMT</shortName>
    </alternativeName>
    <alternativeName>
        <fullName evidence="8">O-6-methylguanine-DNA-alkyltransferase</fullName>
    </alternativeName>
</protein>
<evidence type="ECO:0000256" key="1">
    <source>
        <dbReference type="ARBA" id="ARBA00001286"/>
    </source>
</evidence>
<evidence type="ECO:0000256" key="2">
    <source>
        <dbReference type="ARBA" id="ARBA00022490"/>
    </source>
</evidence>
<comment type="catalytic activity">
    <reaction evidence="1 8">
        <text>a 4-O-methyl-thymidine in DNA + L-cysteinyl-[protein] = a thymidine in DNA + S-methyl-L-cysteinyl-[protein]</text>
        <dbReference type="Rhea" id="RHEA:53428"/>
        <dbReference type="Rhea" id="RHEA-COMP:10131"/>
        <dbReference type="Rhea" id="RHEA-COMP:10132"/>
        <dbReference type="Rhea" id="RHEA-COMP:13555"/>
        <dbReference type="Rhea" id="RHEA-COMP:13556"/>
        <dbReference type="ChEBI" id="CHEBI:29950"/>
        <dbReference type="ChEBI" id="CHEBI:82612"/>
        <dbReference type="ChEBI" id="CHEBI:137386"/>
        <dbReference type="ChEBI" id="CHEBI:137387"/>
        <dbReference type="EC" id="2.1.1.63"/>
    </reaction>
</comment>
<dbReference type="EC" id="2.1.1.63" evidence="8"/>
<feature type="domain" description="Methylated-DNA-[protein]-cysteine S-methyltransferase DNA binding" evidence="9">
    <location>
        <begin position="77"/>
        <end position="157"/>
    </location>
</feature>
<dbReference type="Pfam" id="PF01035">
    <property type="entry name" value="DNA_binding_1"/>
    <property type="match status" value="1"/>
</dbReference>
<keyword evidence="4 8" id="KW-0808">Transferase</keyword>
<keyword evidence="6 8" id="KW-0234">DNA repair</keyword>
<keyword evidence="3 8" id="KW-0489">Methyltransferase</keyword>
<dbReference type="SUPFAM" id="SSF53155">
    <property type="entry name" value="Methylated DNA-protein cysteine methyltransferase domain"/>
    <property type="match status" value="1"/>
</dbReference>
<keyword evidence="5 8" id="KW-0227">DNA damage</keyword>
<dbReference type="InterPro" id="IPR008332">
    <property type="entry name" value="MethylG_MeTrfase_N"/>
</dbReference>
<dbReference type="PROSITE" id="PS00374">
    <property type="entry name" value="MGMT"/>
    <property type="match status" value="1"/>
</dbReference>
<evidence type="ECO:0000256" key="4">
    <source>
        <dbReference type="ARBA" id="ARBA00022679"/>
    </source>
</evidence>
<name>A0ABW5EJQ6_9GAMM</name>
<evidence type="ECO:0000256" key="6">
    <source>
        <dbReference type="ARBA" id="ARBA00023204"/>
    </source>
</evidence>
<evidence type="ECO:0000259" key="9">
    <source>
        <dbReference type="Pfam" id="PF01035"/>
    </source>
</evidence>
<evidence type="ECO:0000256" key="5">
    <source>
        <dbReference type="ARBA" id="ARBA00022763"/>
    </source>
</evidence>
<sequence>MINYETYSTRFGEMRIAAGEQGLVALSFHRGERPLPTGADWQRRATALTDEAARQLGEYFAGERREFDLPLAPPGTEFQRRVWNALQQIPYGETRSYREQAETLGDLKAIRAVGRANGANPIAVAIPCHRVIGADGSLTGYAGGLDMKARLLTLEGARFIQQTELL</sequence>
<evidence type="ECO:0000313" key="12">
    <source>
        <dbReference type="Proteomes" id="UP001597425"/>
    </source>
</evidence>
<evidence type="ECO:0000256" key="3">
    <source>
        <dbReference type="ARBA" id="ARBA00022603"/>
    </source>
</evidence>
<dbReference type="CDD" id="cd06445">
    <property type="entry name" value="ATase"/>
    <property type="match status" value="1"/>
</dbReference>
<comment type="function">
    <text evidence="8">Involved in the cellular defense against the biological effects of O6-methylguanine (O6-MeG) and O4-methylthymine (O4-MeT) in DNA. Repairs the methylated nucleobase in DNA by stoichiometrically transferring the methyl group to a cysteine residue in the enzyme. This is a suicide reaction: the enzyme is irreversibly inactivated.</text>
</comment>
<dbReference type="InterPro" id="IPR036631">
    <property type="entry name" value="MGMT_N_sf"/>
</dbReference>
<dbReference type="SUPFAM" id="SSF46767">
    <property type="entry name" value="Methylated DNA-protein cysteine methyltransferase, C-terminal domain"/>
    <property type="match status" value="1"/>
</dbReference>
<dbReference type="Gene3D" id="1.10.10.10">
    <property type="entry name" value="Winged helix-like DNA-binding domain superfamily/Winged helix DNA-binding domain"/>
    <property type="match status" value="1"/>
</dbReference>
<comment type="caution">
    <text evidence="11">The sequence shown here is derived from an EMBL/GenBank/DDBJ whole genome shotgun (WGS) entry which is preliminary data.</text>
</comment>
<comment type="catalytic activity">
    <reaction evidence="7 8">
        <text>a 6-O-methyl-2'-deoxyguanosine in DNA + L-cysteinyl-[protein] = S-methyl-L-cysteinyl-[protein] + a 2'-deoxyguanosine in DNA</text>
        <dbReference type="Rhea" id="RHEA:24000"/>
        <dbReference type="Rhea" id="RHEA-COMP:10131"/>
        <dbReference type="Rhea" id="RHEA-COMP:10132"/>
        <dbReference type="Rhea" id="RHEA-COMP:11367"/>
        <dbReference type="Rhea" id="RHEA-COMP:11368"/>
        <dbReference type="ChEBI" id="CHEBI:29950"/>
        <dbReference type="ChEBI" id="CHEBI:82612"/>
        <dbReference type="ChEBI" id="CHEBI:85445"/>
        <dbReference type="ChEBI" id="CHEBI:85448"/>
        <dbReference type="EC" id="2.1.1.63"/>
    </reaction>
</comment>
<gene>
    <name evidence="11" type="ORF">ACFSKX_17960</name>
</gene>
<dbReference type="HAMAP" id="MF_00772">
    <property type="entry name" value="OGT"/>
    <property type="match status" value="1"/>
</dbReference>
<dbReference type="Proteomes" id="UP001597425">
    <property type="component" value="Unassembled WGS sequence"/>
</dbReference>
<dbReference type="InterPro" id="IPR014048">
    <property type="entry name" value="MethylDNA_cys_MeTrfase_DNA-bd"/>
</dbReference>
<dbReference type="NCBIfam" id="TIGR00589">
    <property type="entry name" value="ogt"/>
    <property type="match status" value="1"/>
</dbReference>
<dbReference type="PANTHER" id="PTHR10815">
    <property type="entry name" value="METHYLATED-DNA--PROTEIN-CYSTEINE METHYLTRANSFERASE"/>
    <property type="match status" value="1"/>
</dbReference>
<reference evidence="12" key="1">
    <citation type="journal article" date="2019" name="Int. J. Syst. Evol. Microbiol.">
        <title>The Global Catalogue of Microorganisms (GCM) 10K type strain sequencing project: providing services to taxonomists for standard genome sequencing and annotation.</title>
        <authorList>
            <consortium name="The Broad Institute Genomics Platform"/>
            <consortium name="The Broad Institute Genome Sequencing Center for Infectious Disease"/>
            <person name="Wu L."/>
            <person name="Ma J."/>
        </authorList>
    </citation>
    <scope>NUCLEOTIDE SEQUENCE [LARGE SCALE GENOMIC DNA]</scope>
    <source>
        <strain evidence="12">KCTC 12848</strain>
    </source>
</reference>
<feature type="domain" description="Methylguanine DNA methyltransferase ribonuclease-like" evidence="10">
    <location>
        <begin position="3"/>
        <end position="73"/>
    </location>
</feature>
<dbReference type="RefSeq" id="WP_265722968.1">
    <property type="nucleotide sequence ID" value="NZ_JAPIVK010000033.1"/>
</dbReference>
<dbReference type="EMBL" id="JBHUJD010000035">
    <property type="protein sequence ID" value="MFD2312310.1"/>
    <property type="molecule type" value="Genomic_DNA"/>
</dbReference>
<dbReference type="Gene3D" id="3.30.160.70">
    <property type="entry name" value="Methylated DNA-protein cysteine methyltransferase domain"/>
    <property type="match status" value="1"/>
</dbReference>
<dbReference type="InterPro" id="IPR036388">
    <property type="entry name" value="WH-like_DNA-bd_sf"/>
</dbReference>
<comment type="miscellaneous">
    <text evidence="8">This enzyme catalyzes only one turnover and therefore is not strictly catalytic. According to one definition, an enzyme is a biocatalyst that acts repeatedly and over many reaction cycles.</text>
</comment>
<keyword evidence="2 8" id="KW-0963">Cytoplasm</keyword>
<comment type="similarity">
    <text evidence="8">Belongs to the MGMT family.</text>
</comment>
<dbReference type="InterPro" id="IPR023546">
    <property type="entry name" value="MGMT"/>
</dbReference>
<dbReference type="PANTHER" id="PTHR10815:SF5">
    <property type="entry name" value="METHYLATED-DNA--PROTEIN-CYSTEINE METHYLTRANSFERASE"/>
    <property type="match status" value="1"/>
</dbReference>